<dbReference type="Proteomes" id="UP000009168">
    <property type="component" value="Unassembled WGS sequence"/>
</dbReference>
<dbReference type="GeneID" id="7837853"/>
<reference evidence="3" key="1">
    <citation type="journal article" date="2006" name="PLoS Biol.">
        <title>Macronuclear genome sequence of the ciliate Tetrahymena thermophila, a model eukaryote.</title>
        <authorList>
            <person name="Eisen J.A."/>
            <person name="Coyne R.S."/>
            <person name="Wu M."/>
            <person name="Wu D."/>
            <person name="Thiagarajan M."/>
            <person name="Wortman J.R."/>
            <person name="Badger J.H."/>
            <person name="Ren Q."/>
            <person name="Amedeo P."/>
            <person name="Jones K.M."/>
            <person name="Tallon L.J."/>
            <person name="Delcher A.L."/>
            <person name="Salzberg S.L."/>
            <person name="Silva J.C."/>
            <person name="Haas B.J."/>
            <person name="Majoros W.H."/>
            <person name="Farzad M."/>
            <person name="Carlton J.M."/>
            <person name="Smith R.K. Jr."/>
            <person name="Garg J."/>
            <person name="Pearlman R.E."/>
            <person name="Karrer K.M."/>
            <person name="Sun L."/>
            <person name="Manning G."/>
            <person name="Elde N.C."/>
            <person name="Turkewitz A.P."/>
            <person name="Asai D.J."/>
            <person name="Wilkes D.E."/>
            <person name="Wang Y."/>
            <person name="Cai H."/>
            <person name="Collins K."/>
            <person name="Stewart B.A."/>
            <person name="Lee S.R."/>
            <person name="Wilamowska K."/>
            <person name="Weinberg Z."/>
            <person name="Ruzzo W.L."/>
            <person name="Wloga D."/>
            <person name="Gaertig J."/>
            <person name="Frankel J."/>
            <person name="Tsao C.-C."/>
            <person name="Gorovsky M.A."/>
            <person name="Keeling P.J."/>
            <person name="Waller R.F."/>
            <person name="Patron N.J."/>
            <person name="Cherry J.M."/>
            <person name="Stover N.A."/>
            <person name="Krieger C.J."/>
            <person name="del Toro C."/>
            <person name="Ryder H.F."/>
            <person name="Williamson S.C."/>
            <person name="Barbeau R.A."/>
            <person name="Hamilton E.P."/>
            <person name="Orias E."/>
        </authorList>
    </citation>
    <scope>NUCLEOTIDE SEQUENCE [LARGE SCALE GENOMIC DNA]</scope>
    <source>
        <strain evidence="3">SB210</strain>
    </source>
</reference>
<evidence type="ECO:0008006" key="4">
    <source>
        <dbReference type="Google" id="ProtNLM"/>
    </source>
</evidence>
<accession>Q22BD0</accession>
<evidence type="ECO:0000313" key="3">
    <source>
        <dbReference type="Proteomes" id="UP000009168"/>
    </source>
</evidence>
<proteinExistence type="predicted"/>
<dbReference type="EMBL" id="GG662272">
    <property type="protein sequence ID" value="EAR82578.1"/>
    <property type="molecule type" value="Genomic_DNA"/>
</dbReference>
<dbReference type="RefSeq" id="XP_001030241.1">
    <property type="nucleotide sequence ID" value="XM_001030241.1"/>
</dbReference>
<dbReference type="HOGENOM" id="CLU_2710312_0_0_1"/>
<sequence length="73" mass="8273">MRFSVFLLIVILAIASFAQAQEHNANNHSSKQKMIPVKLYGKHGHKVQCSPTDKNCKCWDCSSGYLLHCKYTC</sequence>
<keyword evidence="3" id="KW-1185">Reference proteome</keyword>
<gene>
    <name evidence="2" type="ORF">TTHERM_01107260</name>
</gene>
<name>Q22BD0_TETTS</name>
<keyword evidence="1" id="KW-0732">Signal</keyword>
<organism evidence="2 3">
    <name type="scientific">Tetrahymena thermophila (strain SB210)</name>
    <dbReference type="NCBI Taxonomy" id="312017"/>
    <lineage>
        <taxon>Eukaryota</taxon>
        <taxon>Sar</taxon>
        <taxon>Alveolata</taxon>
        <taxon>Ciliophora</taxon>
        <taxon>Intramacronucleata</taxon>
        <taxon>Oligohymenophorea</taxon>
        <taxon>Hymenostomatida</taxon>
        <taxon>Tetrahymenina</taxon>
        <taxon>Tetrahymenidae</taxon>
        <taxon>Tetrahymena</taxon>
    </lineage>
</organism>
<dbReference type="KEGG" id="tet:TTHERM_01107260"/>
<evidence type="ECO:0000256" key="1">
    <source>
        <dbReference type="SAM" id="SignalP"/>
    </source>
</evidence>
<feature type="signal peptide" evidence="1">
    <location>
        <begin position="1"/>
        <end position="20"/>
    </location>
</feature>
<feature type="chain" id="PRO_5004200902" description="Transmembrane protein" evidence="1">
    <location>
        <begin position="21"/>
        <end position="73"/>
    </location>
</feature>
<dbReference type="InParanoid" id="Q22BD0"/>
<dbReference type="AlphaFoldDB" id="Q22BD0"/>
<evidence type="ECO:0000313" key="2">
    <source>
        <dbReference type="EMBL" id="EAR82578.1"/>
    </source>
</evidence>
<protein>
    <recommendedName>
        <fullName evidence="4">Transmembrane protein</fullName>
    </recommendedName>
</protein>